<evidence type="ECO:0000313" key="2">
    <source>
        <dbReference type="EMBL" id="KDR69478.1"/>
    </source>
</evidence>
<feature type="compositionally biased region" description="Polar residues" evidence="1">
    <location>
        <begin position="128"/>
        <end position="143"/>
    </location>
</feature>
<gene>
    <name evidence="2" type="ORF">GALMADRAFT_160469</name>
</gene>
<feature type="compositionally biased region" description="Pro residues" evidence="1">
    <location>
        <begin position="81"/>
        <end position="92"/>
    </location>
</feature>
<accession>A0A067SRV0</accession>
<dbReference type="EMBL" id="KL142402">
    <property type="protein sequence ID" value="KDR69478.1"/>
    <property type="molecule type" value="Genomic_DNA"/>
</dbReference>
<sequence length="143" mass="15320">MNASVNFNAGNRYPIFGTQVEPKNQRRRGQIIGEDEQIMKEDLNQATTPPTGAEPEPDAVYKFEFEAAPEPARQSNSKPTPVLPPLPPPTPRPVELGIGIGVSSSSCPCPCPAPPSSRSPKPAHKDNTPAQTASQRASRQPEA</sequence>
<dbReference type="AlphaFoldDB" id="A0A067SRV0"/>
<name>A0A067SRV0_GALM3</name>
<dbReference type="Proteomes" id="UP000027222">
    <property type="component" value="Unassembled WGS sequence"/>
</dbReference>
<organism evidence="2 3">
    <name type="scientific">Galerina marginata (strain CBS 339.88)</name>
    <dbReference type="NCBI Taxonomy" id="685588"/>
    <lineage>
        <taxon>Eukaryota</taxon>
        <taxon>Fungi</taxon>
        <taxon>Dikarya</taxon>
        <taxon>Basidiomycota</taxon>
        <taxon>Agaricomycotina</taxon>
        <taxon>Agaricomycetes</taxon>
        <taxon>Agaricomycetidae</taxon>
        <taxon>Agaricales</taxon>
        <taxon>Agaricineae</taxon>
        <taxon>Strophariaceae</taxon>
        <taxon>Galerina</taxon>
    </lineage>
</organism>
<evidence type="ECO:0000256" key="1">
    <source>
        <dbReference type="SAM" id="MobiDB-lite"/>
    </source>
</evidence>
<dbReference type="HOGENOM" id="CLU_1806309_0_0_1"/>
<keyword evidence="3" id="KW-1185">Reference proteome</keyword>
<reference evidence="3" key="1">
    <citation type="journal article" date="2014" name="Proc. Natl. Acad. Sci. U.S.A.">
        <title>Extensive sampling of basidiomycete genomes demonstrates inadequacy of the white-rot/brown-rot paradigm for wood decay fungi.</title>
        <authorList>
            <person name="Riley R."/>
            <person name="Salamov A.A."/>
            <person name="Brown D.W."/>
            <person name="Nagy L.G."/>
            <person name="Floudas D."/>
            <person name="Held B.W."/>
            <person name="Levasseur A."/>
            <person name="Lombard V."/>
            <person name="Morin E."/>
            <person name="Otillar R."/>
            <person name="Lindquist E.A."/>
            <person name="Sun H."/>
            <person name="LaButti K.M."/>
            <person name="Schmutz J."/>
            <person name="Jabbour D."/>
            <person name="Luo H."/>
            <person name="Baker S.E."/>
            <person name="Pisabarro A.G."/>
            <person name="Walton J.D."/>
            <person name="Blanchette R.A."/>
            <person name="Henrissat B."/>
            <person name="Martin F."/>
            <person name="Cullen D."/>
            <person name="Hibbett D.S."/>
            <person name="Grigoriev I.V."/>
        </authorList>
    </citation>
    <scope>NUCLEOTIDE SEQUENCE [LARGE SCALE GENOMIC DNA]</scope>
    <source>
        <strain evidence="3">CBS 339.88</strain>
    </source>
</reference>
<evidence type="ECO:0000313" key="3">
    <source>
        <dbReference type="Proteomes" id="UP000027222"/>
    </source>
</evidence>
<proteinExistence type="predicted"/>
<protein>
    <submittedName>
        <fullName evidence="2">Uncharacterized protein</fullName>
    </submittedName>
</protein>
<feature type="region of interest" description="Disordered" evidence="1">
    <location>
        <begin position="1"/>
        <end position="143"/>
    </location>
</feature>